<proteinExistence type="predicted"/>
<dbReference type="PANTHER" id="PTHR36019:SF3">
    <property type="entry name" value="PLANT_PROTEIN"/>
    <property type="match status" value="1"/>
</dbReference>
<organism evidence="1 2">
    <name type="scientific">Acer yangbiense</name>
    <dbReference type="NCBI Taxonomy" id="1000413"/>
    <lineage>
        <taxon>Eukaryota</taxon>
        <taxon>Viridiplantae</taxon>
        <taxon>Streptophyta</taxon>
        <taxon>Embryophyta</taxon>
        <taxon>Tracheophyta</taxon>
        <taxon>Spermatophyta</taxon>
        <taxon>Magnoliopsida</taxon>
        <taxon>eudicotyledons</taxon>
        <taxon>Gunneridae</taxon>
        <taxon>Pentapetalae</taxon>
        <taxon>rosids</taxon>
        <taxon>malvids</taxon>
        <taxon>Sapindales</taxon>
        <taxon>Sapindaceae</taxon>
        <taxon>Hippocastanoideae</taxon>
        <taxon>Acereae</taxon>
        <taxon>Acer</taxon>
    </lineage>
</organism>
<dbReference type="EMBL" id="VAHF01000009">
    <property type="protein sequence ID" value="TXG54303.1"/>
    <property type="molecule type" value="Genomic_DNA"/>
</dbReference>
<accession>A0A5C7HAT4</accession>
<dbReference type="Proteomes" id="UP000323000">
    <property type="component" value="Chromosome 9"/>
</dbReference>
<dbReference type="PANTHER" id="PTHR36019">
    <property type="entry name" value="PLANT/PROTEIN"/>
    <property type="match status" value="1"/>
</dbReference>
<protein>
    <submittedName>
        <fullName evidence="1">Uncharacterized protein</fullName>
    </submittedName>
</protein>
<reference evidence="2" key="1">
    <citation type="journal article" date="2019" name="Gigascience">
        <title>De novo genome assembly of the endangered Acer yangbiense, a plant species with extremely small populations endemic to Yunnan Province, China.</title>
        <authorList>
            <person name="Yang J."/>
            <person name="Wariss H.M."/>
            <person name="Tao L."/>
            <person name="Zhang R."/>
            <person name="Yun Q."/>
            <person name="Hollingsworth P."/>
            <person name="Dao Z."/>
            <person name="Luo G."/>
            <person name="Guo H."/>
            <person name="Ma Y."/>
            <person name="Sun W."/>
        </authorList>
    </citation>
    <scope>NUCLEOTIDE SEQUENCE [LARGE SCALE GENOMIC DNA]</scope>
    <source>
        <strain evidence="2">cv. Malutang</strain>
    </source>
</reference>
<gene>
    <name evidence="1" type="ORF">EZV62_019559</name>
</gene>
<evidence type="ECO:0000313" key="2">
    <source>
        <dbReference type="Proteomes" id="UP000323000"/>
    </source>
</evidence>
<sequence>MSLINCLACQRTNSNKEHDGHDFYRNLSSCCMKKVERRSWSGNLAPPPPPPYEQMNNNRKKNCRRLHSTGAVYDGADEPRLVRSAGMRRDWSFEDLAQMNDHIIIRKSGRLS</sequence>
<dbReference type="OrthoDB" id="1847777at2759"/>
<keyword evidence="2" id="KW-1185">Reference proteome</keyword>
<name>A0A5C7HAT4_9ROSI</name>
<evidence type="ECO:0000313" key="1">
    <source>
        <dbReference type="EMBL" id="TXG54303.1"/>
    </source>
</evidence>
<dbReference type="AlphaFoldDB" id="A0A5C7HAT4"/>
<comment type="caution">
    <text evidence="1">The sequence shown here is derived from an EMBL/GenBank/DDBJ whole genome shotgun (WGS) entry which is preliminary data.</text>
</comment>